<feature type="transmembrane region" description="Helical" evidence="1">
    <location>
        <begin position="61"/>
        <end position="80"/>
    </location>
</feature>
<keyword evidence="1" id="KW-0472">Membrane</keyword>
<evidence type="ECO:0000313" key="3">
    <source>
        <dbReference type="Proteomes" id="UP001166004"/>
    </source>
</evidence>
<gene>
    <name evidence="2" type="ORF">VP91_00007150</name>
</gene>
<accession>A0ABX1T0F1</accession>
<keyword evidence="1" id="KW-0812">Transmembrane</keyword>
<keyword evidence="1" id="KW-1133">Transmembrane helix</keyword>
<name>A0ABX1T0F1_PELUQ</name>
<dbReference type="EMBL" id="LANA01000001">
    <property type="protein sequence ID" value="NMN67571.1"/>
    <property type="molecule type" value="Genomic_DNA"/>
</dbReference>
<evidence type="ECO:0000256" key="1">
    <source>
        <dbReference type="SAM" id="Phobius"/>
    </source>
</evidence>
<dbReference type="RefSeq" id="WP_169036058.1">
    <property type="nucleotide sequence ID" value="NZ_LANA01000001.1"/>
</dbReference>
<evidence type="ECO:0000313" key="2">
    <source>
        <dbReference type="EMBL" id="NMN67571.1"/>
    </source>
</evidence>
<organism evidence="2 3">
    <name type="scientific">Pelagibacter ubique</name>
    <dbReference type="NCBI Taxonomy" id="198252"/>
    <lineage>
        <taxon>Bacteria</taxon>
        <taxon>Pseudomonadati</taxon>
        <taxon>Pseudomonadota</taxon>
        <taxon>Alphaproteobacteria</taxon>
        <taxon>Candidatus Pelagibacterales</taxon>
        <taxon>Candidatus Pelagibacteraceae</taxon>
        <taxon>Candidatus Pelagibacter</taxon>
    </lineage>
</organism>
<dbReference type="Proteomes" id="UP001166004">
    <property type="component" value="Unassembled WGS sequence"/>
</dbReference>
<protein>
    <submittedName>
        <fullName evidence="2">Uncharacterized protein</fullName>
    </submittedName>
</protein>
<sequence length="81" mass="9248">MSSEIHKNIENALNKQDVLFNAEVINLTKEKNFNKSELNKIDNQNIWELNDGSNDDQLKTVIGICFMLGSLILMGLYSNLF</sequence>
<comment type="caution">
    <text evidence="2">The sequence shown here is derived from an EMBL/GenBank/DDBJ whole genome shotgun (WGS) entry which is preliminary data.</text>
</comment>
<reference evidence="2 3" key="1">
    <citation type="submission" date="2019-07" db="EMBL/GenBank/DDBJ databases">
        <title>SAR11 Genome Evolution.</title>
        <authorList>
            <person name="Giovannoni S."/>
        </authorList>
    </citation>
    <scope>NUCLEOTIDE SEQUENCE [LARGE SCALE GENOMIC DNA]</scope>
    <source>
        <strain evidence="2 3">HTCC9565</strain>
    </source>
</reference>
<proteinExistence type="predicted"/>
<keyword evidence="3" id="KW-1185">Reference proteome</keyword>